<dbReference type="SMART" id="SM00631">
    <property type="entry name" value="Zn_pept"/>
    <property type="match status" value="1"/>
</dbReference>
<keyword evidence="4" id="KW-0964">Secreted</keyword>
<feature type="chain" id="PRO_5041231561" description="Zinc carboxypeptidase A 1" evidence="16">
    <location>
        <begin position="18"/>
        <end position="412"/>
    </location>
</feature>
<keyword evidence="12" id="KW-1015">Disulfide bond</keyword>
<comment type="subcellular location">
    <subcellularLocation>
        <location evidence="2">Secreted</location>
    </subcellularLocation>
</comment>
<feature type="signal peptide" evidence="16">
    <location>
        <begin position="1"/>
        <end position="17"/>
    </location>
</feature>
<evidence type="ECO:0000256" key="7">
    <source>
        <dbReference type="ARBA" id="ARBA00022723"/>
    </source>
</evidence>
<proteinExistence type="inferred from homology"/>
<comment type="function">
    <text evidence="13">Involved in the digestion of the blood meal.</text>
</comment>
<keyword evidence="6" id="KW-0645">Protease</keyword>
<keyword evidence="11" id="KW-0482">Metalloprotease</keyword>
<dbReference type="SUPFAM" id="SSF53187">
    <property type="entry name" value="Zn-dependent exopeptidases"/>
    <property type="match status" value="1"/>
</dbReference>
<dbReference type="InterPro" id="IPR036990">
    <property type="entry name" value="M14A-like_propep"/>
</dbReference>
<dbReference type="Proteomes" id="UP001168821">
    <property type="component" value="Unassembled WGS sequence"/>
</dbReference>
<protein>
    <recommendedName>
        <fullName evidence="14">Zinc carboxypeptidase A 1</fullName>
    </recommendedName>
</protein>
<evidence type="ECO:0000256" key="3">
    <source>
        <dbReference type="ARBA" id="ARBA00005988"/>
    </source>
</evidence>
<dbReference type="InterPro" id="IPR003146">
    <property type="entry name" value="M14A_act_pep"/>
</dbReference>
<dbReference type="PANTHER" id="PTHR11705">
    <property type="entry name" value="PROTEASE FAMILY M14 CARBOXYPEPTIDASE A,B"/>
    <property type="match status" value="1"/>
</dbReference>
<dbReference type="Pfam" id="PF02244">
    <property type="entry name" value="Propep_M14"/>
    <property type="match status" value="1"/>
</dbReference>
<keyword evidence="7" id="KW-0479">Metal-binding</keyword>
<evidence type="ECO:0000256" key="9">
    <source>
        <dbReference type="ARBA" id="ARBA00022801"/>
    </source>
</evidence>
<dbReference type="FunFam" id="3.40.630.10:FF:000040">
    <property type="entry name" value="zinc carboxypeptidase"/>
    <property type="match status" value="1"/>
</dbReference>
<evidence type="ECO:0000256" key="16">
    <source>
        <dbReference type="SAM" id="SignalP"/>
    </source>
</evidence>
<dbReference type="SUPFAM" id="SSF54897">
    <property type="entry name" value="Protease propeptides/inhibitors"/>
    <property type="match status" value="1"/>
</dbReference>
<dbReference type="AlphaFoldDB" id="A0AA38MM63"/>
<evidence type="ECO:0000313" key="18">
    <source>
        <dbReference type="EMBL" id="KAJ3660727.1"/>
    </source>
</evidence>
<dbReference type="PANTHER" id="PTHR11705:SF140">
    <property type="entry name" value="FI02848P-RELATED"/>
    <property type="match status" value="1"/>
</dbReference>
<evidence type="ECO:0000256" key="6">
    <source>
        <dbReference type="ARBA" id="ARBA00022670"/>
    </source>
</evidence>
<evidence type="ECO:0000256" key="12">
    <source>
        <dbReference type="ARBA" id="ARBA00023157"/>
    </source>
</evidence>
<feature type="domain" description="Peptidase M14" evidence="17">
    <location>
        <begin position="117"/>
        <end position="407"/>
    </location>
</feature>
<dbReference type="GO" id="GO:0006508">
    <property type="term" value="P:proteolysis"/>
    <property type="evidence" value="ECO:0007669"/>
    <property type="project" value="UniProtKB-KW"/>
</dbReference>
<evidence type="ECO:0000256" key="1">
    <source>
        <dbReference type="ARBA" id="ARBA00001947"/>
    </source>
</evidence>
<dbReference type="InterPro" id="IPR057246">
    <property type="entry name" value="CARBOXYPEPT_ZN_1"/>
</dbReference>
<dbReference type="PROSITE" id="PS52035">
    <property type="entry name" value="PEPTIDASE_M14"/>
    <property type="match status" value="1"/>
</dbReference>
<name>A0AA38MM63_9CUCU</name>
<dbReference type="GO" id="GO:0005615">
    <property type="term" value="C:extracellular space"/>
    <property type="evidence" value="ECO:0007669"/>
    <property type="project" value="TreeGrafter"/>
</dbReference>
<evidence type="ECO:0000259" key="17">
    <source>
        <dbReference type="PROSITE" id="PS52035"/>
    </source>
</evidence>
<keyword evidence="5" id="KW-0121">Carboxypeptidase</keyword>
<evidence type="ECO:0000256" key="15">
    <source>
        <dbReference type="PROSITE-ProRule" id="PRU01379"/>
    </source>
</evidence>
<keyword evidence="9" id="KW-0378">Hydrolase</keyword>
<evidence type="ECO:0000313" key="19">
    <source>
        <dbReference type="Proteomes" id="UP001168821"/>
    </source>
</evidence>
<gene>
    <name evidence="18" type="ORF">Zmor_005163</name>
</gene>
<dbReference type="Gene3D" id="3.40.630.10">
    <property type="entry name" value="Zn peptidases"/>
    <property type="match status" value="1"/>
</dbReference>
<evidence type="ECO:0000256" key="5">
    <source>
        <dbReference type="ARBA" id="ARBA00022645"/>
    </source>
</evidence>
<evidence type="ECO:0000256" key="10">
    <source>
        <dbReference type="ARBA" id="ARBA00022833"/>
    </source>
</evidence>
<comment type="similarity">
    <text evidence="3 15">Belongs to the peptidase M14 family.</text>
</comment>
<dbReference type="PRINTS" id="PR00765">
    <property type="entry name" value="CRBOXYPTASEA"/>
</dbReference>
<dbReference type="EMBL" id="JALNTZ010000002">
    <property type="protein sequence ID" value="KAJ3660727.1"/>
    <property type="molecule type" value="Genomic_DNA"/>
</dbReference>
<evidence type="ECO:0000256" key="8">
    <source>
        <dbReference type="ARBA" id="ARBA00022729"/>
    </source>
</evidence>
<dbReference type="CDD" id="cd03860">
    <property type="entry name" value="M14_CP_A-B_like"/>
    <property type="match status" value="1"/>
</dbReference>
<dbReference type="InterPro" id="IPR000834">
    <property type="entry name" value="Peptidase_M14"/>
</dbReference>
<comment type="cofactor">
    <cofactor evidence="1">
        <name>Zn(2+)</name>
        <dbReference type="ChEBI" id="CHEBI:29105"/>
    </cofactor>
</comment>
<evidence type="ECO:0000256" key="2">
    <source>
        <dbReference type="ARBA" id="ARBA00004613"/>
    </source>
</evidence>
<dbReference type="PROSITE" id="PS00132">
    <property type="entry name" value="CARBOXYPEPT_ZN_1"/>
    <property type="match status" value="1"/>
</dbReference>
<dbReference type="Gene3D" id="3.30.70.340">
    <property type="entry name" value="Metallocarboxypeptidase-like"/>
    <property type="match status" value="1"/>
</dbReference>
<dbReference type="GO" id="GO:0008270">
    <property type="term" value="F:zinc ion binding"/>
    <property type="evidence" value="ECO:0007669"/>
    <property type="project" value="InterPro"/>
</dbReference>
<dbReference type="Pfam" id="PF00246">
    <property type="entry name" value="Peptidase_M14"/>
    <property type="match status" value="1"/>
</dbReference>
<sequence>MRLVIATIVALLGTTLGVSYDGYKVYKIVTKTEAEAALLRTFESNENFDFWSSINKVGKPISVMVAPNAQSQFEFILKTTKMHFSVEIEDVESTIEAERRYHQSRRPLKSGRITFDQYLRHDEINAYLAELAQNYPDNVTLETIGQSYQKRDMIAIRISSGPSDPPKPAVFIDAGIHAREWIAPAVALYAINQLVENPYYSLFTEHVDWIILPSLNPDGYEYTWDENRLWRKTLSNGTRCIGCDANRNFGYHWMEDGADDDECSEIYGGKEAFSEVETQNLRDYLADTPNIKGYLSLHSFGQYVLYPWSYADVLPDNADELQGLGEQINNAIEAVNGTTYTVGSTTATLYAAAGASQDWAMGGAGIDIVYSIELPGGGFFGFDLPPSEIERVALETFEGLKVFGQYFVAQKR</sequence>
<dbReference type="GO" id="GO:0004181">
    <property type="term" value="F:metallocarboxypeptidase activity"/>
    <property type="evidence" value="ECO:0007669"/>
    <property type="project" value="InterPro"/>
</dbReference>
<keyword evidence="19" id="KW-1185">Reference proteome</keyword>
<keyword evidence="8 16" id="KW-0732">Signal</keyword>
<feature type="active site" description="Proton donor/acceptor" evidence="15">
    <location>
        <position position="373"/>
    </location>
</feature>
<evidence type="ECO:0000256" key="4">
    <source>
        <dbReference type="ARBA" id="ARBA00022525"/>
    </source>
</evidence>
<dbReference type="FunFam" id="3.30.70.340:FF:000002">
    <property type="entry name" value="Carboxypeptidase A"/>
    <property type="match status" value="1"/>
</dbReference>
<evidence type="ECO:0000256" key="13">
    <source>
        <dbReference type="ARBA" id="ARBA00057299"/>
    </source>
</evidence>
<accession>A0AA38MM63</accession>
<reference evidence="18" key="1">
    <citation type="journal article" date="2023" name="G3 (Bethesda)">
        <title>Whole genome assemblies of Zophobas morio and Tenebrio molitor.</title>
        <authorList>
            <person name="Kaur S."/>
            <person name="Stinson S.A."/>
            <person name="diCenzo G.C."/>
        </authorList>
    </citation>
    <scope>NUCLEOTIDE SEQUENCE</scope>
    <source>
        <strain evidence="18">QUZm001</strain>
    </source>
</reference>
<organism evidence="18 19">
    <name type="scientific">Zophobas morio</name>
    <dbReference type="NCBI Taxonomy" id="2755281"/>
    <lineage>
        <taxon>Eukaryota</taxon>
        <taxon>Metazoa</taxon>
        <taxon>Ecdysozoa</taxon>
        <taxon>Arthropoda</taxon>
        <taxon>Hexapoda</taxon>
        <taxon>Insecta</taxon>
        <taxon>Pterygota</taxon>
        <taxon>Neoptera</taxon>
        <taxon>Endopterygota</taxon>
        <taxon>Coleoptera</taxon>
        <taxon>Polyphaga</taxon>
        <taxon>Cucujiformia</taxon>
        <taxon>Tenebrionidae</taxon>
        <taxon>Zophobas</taxon>
    </lineage>
</organism>
<evidence type="ECO:0000256" key="14">
    <source>
        <dbReference type="ARBA" id="ARBA00069039"/>
    </source>
</evidence>
<keyword evidence="10" id="KW-0862">Zinc</keyword>
<comment type="caution">
    <text evidence="18">The sequence shown here is derived from an EMBL/GenBank/DDBJ whole genome shotgun (WGS) entry which is preliminary data.</text>
</comment>
<evidence type="ECO:0000256" key="11">
    <source>
        <dbReference type="ARBA" id="ARBA00023049"/>
    </source>
</evidence>